<evidence type="ECO:0000256" key="1">
    <source>
        <dbReference type="SAM" id="Phobius"/>
    </source>
</evidence>
<reference evidence="2 3" key="2">
    <citation type="journal article" date="2017" name="Int. J. Syst. Evol. Microbiol.">
        <title>Gordonia phthalatica sp. nov., a di-n-butyl phthalate-degrading bacterium isolated from activated sludge.</title>
        <authorList>
            <person name="Jin D."/>
            <person name="Kong X."/>
            <person name="Jia M."/>
            <person name="Yu X."/>
            <person name="Wang X."/>
            <person name="Zhuang X."/>
            <person name="Deng Y."/>
            <person name="Bai Z."/>
        </authorList>
    </citation>
    <scope>NUCLEOTIDE SEQUENCE [LARGE SCALE GENOMIC DNA]</scope>
    <source>
        <strain evidence="2 3">QH-11</strain>
    </source>
</reference>
<organism evidence="2 3">
    <name type="scientific">Gordonia phthalatica</name>
    <dbReference type="NCBI Taxonomy" id="1136941"/>
    <lineage>
        <taxon>Bacteria</taxon>
        <taxon>Bacillati</taxon>
        <taxon>Actinomycetota</taxon>
        <taxon>Actinomycetes</taxon>
        <taxon>Mycobacteriales</taxon>
        <taxon>Gordoniaceae</taxon>
        <taxon>Gordonia</taxon>
    </lineage>
</organism>
<reference evidence="3" key="1">
    <citation type="submission" date="2015-06" db="EMBL/GenBank/DDBJ databases">
        <title>Complete genome sequence and metabolic analysis of phthalate degradation pathway in Gordonia sp. QH-11.</title>
        <authorList>
            <person name="Jin D."/>
            <person name="Kong X."/>
            <person name="Bai Z."/>
        </authorList>
    </citation>
    <scope>NUCLEOTIDE SEQUENCE [LARGE SCALE GENOMIC DNA]</scope>
    <source>
        <strain evidence="3">QH-11</strain>
    </source>
</reference>
<sequence length="96" mass="10555">MANHTVRRESHGNHWMGFIAFILLLAGGAFSGLWLITLADLPDNKPMNITYGVLALGGIIAASMIFGVLIKELRHSPVMPDNTQAEINRYLAKVRP</sequence>
<evidence type="ECO:0008006" key="4">
    <source>
        <dbReference type="Google" id="ProtNLM"/>
    </source>
</evidence>
<accession>A0A0N9N413</accession>
<dbReference type="Proteomes" id="UP000063789">
    <property type="component" value="Chromosome"/>
</dbReference>
<keyword evidence="1" id="KW-0812">Transmembrane</keyword>
<name>A0A0N9N413_9ACTN</name>
<evidence type="ECO:0000313" key="2">
    <source>
        <dbReference type="EMBL" id="ALG85544.1"/>
    </source>
</evidence>
<dbReference type="RefSeq" id="WP_062393631.1">
    <property type="nucleotide sequence ID" value="NZ_CP011853.1"/>
</dbReference>
<keyword evidence="1" id="KW-0472">Membrane</keyword>
<keyword evidence="1" id="KW-1133">Transmembrane helix</keyword>
<dbReference type="PATRIC" id="fig|1136941.3.peg.3064"/>
<dbReference type="OrthoDB" id="4380993at2"/>
<proteinExistence type="predicted"/>
<gene>
    <name evidence="2" type="ORF">ACH46_15005</name>
</gene>
<feature type="transmembrane region" description="Helical" evidence="1">
    <location>
        <begin position="15"/>
        <end position="37"/>
    </location>
</feature>
<keyword evidence="3" id="KW-1185">Reference proteome</keyword>
<dbReference type="EMBL" id="CP011853">
    <property type="protein sequence ID" value="ALG85544.1"/>
    <property type="molecule type" value="Genomic_DNA"/>
</dbReference>
<protein>
    <recommendedName>
        <fullName evidence="4">YiaAB two helix domain-containing protein</fullName>
    </recommendedName>
</protein>
<feature type="transmembrane region" description="Helical" evidence="1">
    <location>
        <begin position="49"/>
        <end position="70"/>
    </location>
</feature>
<dbReference type="AlphaFoldDB" id="A0A0N9N413"/>
<evidence type="ECO:0000313" key="3">
    <source>
        <dbReference type="Proteomes" id="UP000063789"/>
    </source>
</evidence>
<dbReference type="KEGG" id="goq:ACH46_15005"/>